<dbReference type="InterPro" id="IPR050482">
    <property type="entry name" value="Sensor_HK_TwoCompSys"/>
</dbReference>
<sequence>MTTSGDAQRVEDRAFGDWIGYSAVATVASAAIILANPLYGFGRSAAAAAIVVALYPVYWFLARPSRSGLRSNSWRAWTYIAIAVVAYLGAIALTDWANVALFVLSPQIFLLLTFVPACTVIVVLNLGGLVVRLGVGEISVADLAGTAGITLLVIAMSIYFSNRITAVTKESKERGLLIDRLRLQQAEIAQLSEQQGAAAERERIAREMHDTLAQGFTSIVTLGHAVQAELETDPGAARRHIELMTLTAQENLQESRRIIAALTPGRLAEDSLDRALRRVTARFEDETGVPAAYTVTGEPRPAPPTVEVVALRVLQEALANVRKHAGARSVSVELAYEPGELRLQVADDGSGFDTAAPREGYGIDGMSARVREAGGRFELSARADVGTTLSATLPAPTAAATGAAATATPSTPPSPEEPLP</sequence>
<keyword evidence="10" id="KW-0472">Membrane</keyword>
<dbReference type="PROSITE" id="PS50109">
    <property type="entry name" value="HIS_KIN"/>
    <property type="match status" value="1"/>
</dbReference>
<gene>
    <name evidence="12" type="ORF">P5G50_02860</name>
</gene>
<feature type="region of interest" description="Disordered" evidence="9">
    <location>
        <begin position="393"/>
        <end position="420"/>
    </location>
</feature>
<evidence type="ECO:0000256" key="10">
    <source>
        <dbReference type="SAM" id="Phobius"/>
    </source>
</evidence>
<evidence type="ECO:0000256" key="7">
    <source>
        <dbReference type="ARBA" id="ARBA00022840"/>
    </source>
</evidence>
<keyword evidence="8" id="KW-0902">Two-component regulatory system</keyword>
<comment type="catalytic activity">
    <reaction evidence="1">
        <text>ATP + protein L-histidine = ADP + protein N-phospho-L-histidine.</text>
        <dbReference type="EC" id="2.7.13.3"/>
    </reaction>
</comment>
<evidence type="ECO:0000256" key="6">
    <source>
        <dbReference type="ARBA" id="ARBA00022777"/>
    </source>
</evidence>
<organism evidence="12 13">
    <name type="scientific">Leifsonia williamsii</name>
    <dbReference type="NCBI Taxonomy" id="3035919"/>
    <lineage>
        <taxon>Bacteria</taxon>
        <taxon>Bacillati</taxon>
        <taxon>Actinomycetota</taxon>
        <taxon>Actinomycetes</taxon>
        <taxon>Micrococcales</taxon>
        <taxon>Microbacteriaceae</taxon>
        <taxon>Leifsonia</taxon>
    </lineage>
</organism>
<dbReference type="InterPro" id="IPR003594">
    <property type="entry name" value="HATPase_dom"/>
</dbReference>
<feature type="transmembrane region" description="Helical" evidence="10">
    <location>
        <begin position="18"/>
        <end position="39"/>
    </location>
</feature>
<dbReference type="Pfam" id="PF07730">
    <property type="entry name" value="HisKA_3"/>
    <property type="match status" value="1"/>
</dbReference>
<keyword evidence="7" id="KW-0067">ATP-binding</keyword>
<dbReference type="PANTHER" id="PTHR24421">
    <property type="entry name" value="NITRATE/NITRITE SENSOR PROTEIN NARX-RELATED"/>
    <property type="match status" value="1"/>
</dbReference>
<dbReference type="InterPro" id="IPR005467">
    <property type="entry name" value="His_kinase_dom"/>
</dbReference>
<dbReference type="EC" id="2.7.13.3" evidence="2"/>
<evidence type="ECO:0000256" key="8">
    <source>
        <dbReference type="ARBA" id="ARBA00023012"/>
    </source>
</evidence>
<keyword evidence="10" id="KW-0812">Transmembrane</keyword>
<keyword evidence="6 12" id="KW-0418">Kinase</keyword>
<feature type="transmembrane region" description="Helical" evidence="10">
    <location>
        <begin position="108"/>
        <end position="131"/>
    </location>
</feature>
<evidence type="ECO:0000256" key="3">
    <source>
        <dbReference type="ARBA" id="ARBA00022553"/>
    </source>
</evidence>
<dbReference type="Gene3D" id="3.30.565.10">
    <property type="entry name" value="Histidine kinase-like ATPase, C-terminal domain"/>
    <property type="match status" value="1"/>
</dbReference>
<evidence type="ECO:0000259" key="11">
    <source>
        <dbReference type="PROSITE" id="PS50109"/>
    </source>
</evidence>
<accession>A0ABT8K7K4</accession>
<feature type="compositionally biased region" description="Pro residues" evidence="9">
    <location>
        <begin position="410"/>
        <end position="420"/>
    </location>
</feature>
<feature type="transmembrane region" description="Helical" evidence="10">
    <location>
        <begin position="45"/>
        <end position="62"/>
    </location>
</feature>
<dbReference type="Proteomes" id="UP001174208">
    <property type="component" value="Unassembled WGS sequence"/>
</dbReference>
<feature type="compositionally biased region" description="Low complexity" evidence="9">
    <location>
        <begin position="393"/>
        <end position="409"/>
    </location>
</feature>
<evidence type="ECO:0000256" key="1">
    <source>
        <dbReference type="ARBA" id="ARBA00000085"/>
    </source>
</evidence>
<dbReference type="PIRSF" id="PIRSF037434">
    <property type="entry name" value="STHK_ChrS"/>
    <property type="match status" value="1"/>
</dbReference>
<feature type="transmembrane region" description="Helical" evidence="10">
    <location>
        <begin position="143"/>
        <end position="161"/>
    </location>
</feature>
<keyword evidence="10" id="KW-1133">Transmembrane helix</keyword>
<feature type="transmembrane region" description="Helical" evidence="10">
    <location>
        <begin position="74"/>
        <end position="96"/>
    </location>
</feature>
<name>A0ABT8K7K4_9MICO</name>
<keyword evidence="13" id="KW-1185">Reference proteome</keyword>
<keyword evidence="3" id="KW-0597">Phosphoprotein</keyword>
<evidence type="ECO:0000313" key="12">
    <source>
        <dbReference type="EMBL" id="MDN4613384.1"/>
    </source>
</evidence>
<feature type="domain" description="Histidine kinase" evidence="11">
    <location>
        <begin position="312"/>
        <end position="397"/>
    </location>
</feature>
<dbReference type="InterPro" id="IPR017205">
    <property type="entry name" value="Sig_transdc_His_kinase_ChrS"/>
</dbReference>
<evidence type="ECO:0000256" key="9">
    <source>
        <dbReference type="SAM" id="MobiDB-lite"/>
    </source>
</evidence>
<dbReference type="PANTHER" id="PTHR24421:SF10">
    <property type="entry name" value="NITRATE_NITRITE SENSOR PROTEIN NARQ"/>
    <property type="match status" value="1"/>
</dbReference>
<proteinExistence type="predicted"/>
<dbReference type="SUPFAM" id="SSF55874">
    <property type="entry name" value="ATPase domain of HSP90 chaperone/DNA topoisomerase II/histidine kinase"/>
    <property type="match status" value="1"/>
</dbReference>
<evidence type="ECO:0000313" key="13">
    <source>
        <dbReference type="Proteomes" id="UP001174208"/>
    </source>
</evidence>
<dbReference type="CDD" id="cd16917">
    <property type="entry name" value="HATPase_UhpB-NarQ-NarX-like"/>
    <property type="match status" value="1"/>
</dbReference>
<reference evidence="12" key="1">
    <citation type="submission" date="2023-06" db="EMBL/GenBank/DDBJ databases">
        <title>MT1 and MT2 Draft Genomes of Novel Species.</title>
        <authorList>
            <person name="Venkateswaran K."/>
        </authorList>
    </citation>
    <scope>NUCLEOTIDE SEQUENCE</scope>
    <source>
        <strain evidence="12">F6_8S_P_1B</strain>
    </source>
</reference>
<protein>
    <recommendedName>
        <fullName evidence="2">histidine kinase</fullName>
        <ecNumber evidence="2">2.7.13.3</ecNumber>
    </recommendedName>
</protein>
<evidence type="ECO:0000256" key="4">
    <source>
        <dbReference type="ARBA" id="ARBA00022679"/>
    </source>
</evidence>
<keyword evidence="4" id="KW-0808">Transferase</keyword>
<dbReference type="GO" id="GO:0016301">
    <property type="term" value="F:kinase activity"/>
    <property type="evidence" value="ECO:0007669"/>
    <property type="project" value="UniProtKB-KW"/>
</dbReference>
<dbReference type="Pfam" id="PF02518">
    <property type="entry name" value="HATPase_c"/>
    <property type="match status" value="1"/>
</dbReference>
<dbReference type="InterPro" id="IPR011712">
    <property type="entry name" value="Sig_transdc_His_kin_sub3_dim/P"/>
</dbReference>
<evidence type="ECO:0000256" key="5">
    <source>
        <dbReference type="ARBA" id="ARBA00022741"/>
    </source>
</evidence>
<keyword evidence="5" id="KW-0547">Nucleotide-binding</keyword>
<dbReference type="SMART" id="SM00387">
    <property type="entry name" value="HATPase_c"/>
    <property type="match status" value="1"/>
</dbReference>
<dbReference type="RefSeq" id="WP_301211550.1">
    <property type="nucleotide sequence ID" value="NZ_JAROCF010000001.1"/>
</dbReference>
<dbReference type="Gene3D" id="1.20.5.1930">
    <property type="match status" value="1"/>
</dbReference>
<evidence type="ECO:0000256" key="2">
    <source>
        <dbReference type="ARBA" id="ARBA00012438"/>
    </source>
</evidence>
<dbReference type="InterPro" id="IPR036890">
    <property type="entry name" value="HATPase_C_sf"/>
</dbReference>
<comment type="caution">
    <text evidence="12">The sequence shown here is derived from an EMBL/GenBank/DDBJ whole genome shotgun (WGS) entry which is preliminary data.</text>
</comment>
<dbReference type="EMBL" id="JAROCF010000001">
    <property type="protein sequence ID" value="MDN4613384.1"/>
    <property type="molecule type" value="Genomic_DNA"/>
</dbReference>